<comment type="caution">
    <text evidence="2">The sequence shown here is derived from an EMBL/GenBank/DDBJ whole genome shotgun (WGS) entry which is preliminary data.</text>
</comment>
<evidence type="ECO:0000313" key="3">
    <source>
        <dbReference type="Proteomes" id="UP001371456"/>
    </source>
</evidence>
<dbReference type="EMBL" id="JBANQN010000001">
    <property type="protein sequence ID" value="KAK6805899.1"/>
    <property type="molecule type" value="Genomic_DNA"/>
</dbReference>
<keyword evidence="1" id="KW-1133">Transmembrane helix</keyword>
<keyword evidence="1" id="KW-0812">Transmembrane</keyword>
<name>A0AAN8U8T1_SOLBU</name>
<feature type="transmembrane region" description="Helical" evidence="1">
    <location>
        <begin position="138"/>
        <end position="161"/>
    </location>
</feature>
<reference evidence="2 3" key="1">
    <citation type="submission" date="2024-02" db="EMBL/GenBank/DDBJ databases">
        <title>de novo genome assembly of Solanum bulbocastanum strain 11H21.</title>
        <authorList>
            <person name="Hosaka A.J."/>
        </authorList>
    </citation>
    <scope>NUCLEOTIDE SEQUENCE [LARGE SCALE GENOMIC DNA]</scope>
    <source>
        <tissue evidence="2">Young leaves</tissue>
    </source>
</reference>
<evidence type="ECO:0000256" key="1">
    <source>
        <dbReference type="SAM" id="Phobius"/>
    </source>
</evidence>
<evidence type="ECO:0000313" key="2">
    <source>
        <dbReference type="EMBL" id="KAK6805899.1"/>
    </source>
</evidence>
<protein>
    <submittedName>
        <fullName evidence="2">Uncharacterized protein</fullName>
    </submittedName>
</protein>
<keyword evidence="3" id="KW-1185">Reference proteome</keyword>
<accession>A0AAN8U8T1</accession>
<organism evidence="2 3">
    <name type="scientific">Solanum bulbocastanum</name>
    <name type="common">Wild potato</name>
    <dbReference type="NCBI Taxonomy" id="147425"/>
    <lineage>
        <taxon>Eukaryota</taxon>
        <taxon>Viridiplantae</taxon>
        <taxon>Streptophyta</taxon>
        <taxon>Embryophyta</taxon>
        <taxon>Tracheophyta</taxon>
        <taxon>Spermatophyta</taxon>
        <taxon>Magnoliopsida</taxon>
        <taxon>eudicotyledons</taxon>
        <taxon>Gunneridae</taxon>
        <taxon>Pentapetalae</taxon>
        <taxon>asterids</taxon>
        <taxon>lamiids</taxon>
        <taxon>Solanales</taxon>
        <taxon>Solanaceae</taxon>
        <taxon>Solanoideae</taxon>
        <taxon>Solaneae</taxon>
        <taxon>Solanum</taxon>
    </lineage>
</organism>
<dbReference type="AlphaFoldDB" id="A0AAN8U8T1"/>
<proteinExistence type="predicted"/>
<gene>
    <name evidence="2" type="ORF">RDI58_003684</name>
</gene>
<keyword evidence="1" id="KW-0472">Membrane</keyword>
<sequence length="178" mass="20816">MVGANMQEEFQGYYFQCFYNQPVLRKQMRSRVDGNSHKWIDAGNRERQQEIIVLRLFMMWQLMPETIAVSRLHHSAEAICWELPQQSSHQCDQSSTPSCGDGFFCDERICTKKNSKFLRFWDKMEDFQRLQTVLEQRILIISILYSVSLLASCILLAIHWFLIPLIKLLGGCQSFPTG</sequence>
<dbReference type="Proteomes" id="UP001371456">
    <property type="component" value="Unassembled WGS sequence"/>
</dbReference>